<keyword evidence="2 5" id="KW-0812">Transmembrane</keyword>
<dbReference type="PANTHER" id="PTHR23508">
    <property type="entry name" value="CARBOXYLIC ACID TRANSPORTER PROTEIN HOMOLOG"/>
    <property type="match status" value="1"/>
</dbReference>
<keyword evidence="4 5" id="KW-0472">Membrane</keyword>
<dbReference type="STRING" id="1503925.TH53_16345"/>
<evidence type="ECO:0000256" key="5">
    <source>
        <dbReference type="SAM" id="Phobius"/>
    </source>
</evidence>
<evidence type="ECO:0000313" key="7">
    <source>
        <dbReference type="EMBL" id="KIO76183.1"/>
    </source>
</evidence>
<feature type="transmembrane region" description="Helical" evidence="5">
    <location>
        <begin position="344"/>
        <end position="366"/>
    </location>
</feature>
<dbReference type="GO" id="GO:0005886">
    <property type="term" value="C:plasma membrane"/>
    <property type="evidence" value="ECO:0007669"/>
    <property type="project" value="TreeGrafter"/>
</dbReference>
<dbReference type="Gene3D" id="1.20.1250.20">
    <property type="entry name" value="MFS general substrate transporter like domains"/>
    <property type="match status" value="1"/>
</dbReference>
<gene>
    <name evidence="7" type="ORF">TH53_16345</name>
</gene>
<comment type="caution">
    <text evidence="7">The sequence shown here is derived from an EMBL/GenBank/DDBJ whole genome shotgun (WGS) entry which is preliminary data.</text>
</comment>
<feature type="transmembrane region" description="Helical" evidence="5">
    <location>
        <begin position="252"/>
        <end position="274"/>
    </location>
</feature>
<name>A0A0D0F3Q7_9SPHI</name>
<evidence type="ECO:0000256" key="4">
    <source>
        <dbReference type="ARBA" id="ARBA00023136"/>
    </source>
</evidence>
<evidence type="ECO:0000259" key="6">
    <source>
        <dbReference type="PROSITE" id="PS50850"/>
    </source>
</evidence>
<dbReference type="OrthoDB" id="9774156at2"/>
<evidence type="ECO:0000313" key="8">
    <source>
        <dbReference type="Proteomes" id="UP000032049"/>
    </source>
</evidence>
<feature type="transmembrane region" description="Helical" evidence="5">
    <location>
        <begin position="311"/>
        <end position="332"/>
    </location>
</feature>
<proteinExistence type="predicted"/>
<dbReference type="PANTHER" id="PTHR23508:SF10">
    <property type="entry name" value="CARBOXYLIC ACID TRANSPORTER PROTEIN HOMOLOG"/>
    <property type="match status" value="1"/>
</dbReference>
<sequence>MNNKKPTQTALIVTVIVAALGNFVDLYDLLLFSIIRISSLKSIGLSGAQLTDTGILLLNTQMIGMLIGGILWGVMGDKKGRISILFGSILMYSIANVANGLVHSVEAYAIWRFIAGIGLAGEFGAGIVLVAELMPKEKRGYAITIVAAVGVSGAVVAYFVAQSFDWRTSYFIGGGLGLFLLLLRFGIVESGLFHESKTASNRGDFLAIFRNKTQFLKYLRCILIGIPLWFVVGILITFSPEFGKVLHVQGEVSAGAAVAWCYGGVVIGDIMSGLMSQWLKSRIKVVYIFLLANAVGTVVYFTTYGLNLSQFYLLCGAIGVATGYSVLFITIASEQFGTNIRATVTITISNFIRAALIPITLLFQFFKSVFNGSIIYSGMTVGAISMVLALYALSKSEETFHKDLDYQEEF</sequence>
<feature type="transmembrane region" description="Helical" evidence="5">
    <location>
        <begin position="55"/>
        <end position="75"/>
    </location>
</feature>
<dbReference type="AlphaFoldDB" id="A0A0D0F3Q7"/>
<evidence type="ECO:0000256" key="1">
    <source>
        <dbReference type="ARBA" id="ARBA00004141"/>
    </source>
</evidence>
<feature type="transmembrane region" description="Helical" evidence="5">
    <location>
        <begin position="108"/>
        <end position="129"/>
    </location>
</feature>
<dbReference type="PROSITE" id="PS50850">
    <property type="entry name" value="MFS"/>
    <property type="match status" value="1"/>
</dbReference>
<keyword evidence="3 5" id="KW-1133">Transmembrane helix</keyword>
<feature type="domain" description="Major facilitator superfamily (MFS) profile" evidence="6">
    <location>
        <begin position="14"/>
        <end position="397"/>
    </location>
</feature>
<evidence type="ECO:0000256" key="2">
    <source>
        <dbReference type="ARBA" id="ARBA00022692"/>
    </source>
</evidence>
<feature type="transmembrane region" description="Helical" evidence="5">
    <location>
        <begin position="82"/>
        <end position="102"/>
    </location>
</feature>
<reference evidence="7 8" key="1">
    <citation type="submission" date="2015-01" db="EMBL/GenBank/DDBJ databases">
        <title>Draft genome sequence of Pedobacter sp. NL19 isolated from sludge of an effluent treatment pond in an abandoned uranium mine.</title>
        <authorList>
            <person name="Santos T."/>
            <person name="Caetano T."/>
            <person name="Covas C."/>
            <person name="Cruz A."/>
            <person name="Mendo S."/>
        </authorList>
    </citation>
    <scope>NUCLEOTIDE SEQUENCE [LARGE SCALE GENOMIC DNA]</scope>
    <source>
        <strain evidence="7 8">NL19</strain>
    </source>
</reference>
<dbReference type="InterPro" id="IPR011701">
    <property type="entry name" value="MFS"/>
</dbReference>
<accession>A0A0D0F3Q7</accession>
<feature type="transmembrane region" description="Helical" evidence="5">
    <location>
        <begin position="372"/>
        <end position="393"/>
    </location>
</feature>
<feature type="transmembrane region" description="Helical" evidence="5">
    <location>
        <begin position="167"/>
        <end position="187"/>
    </location>
</feature>
<dbReference type="InterPro" id="IPR036259">
    <property type="entry name" value="MFS_trans_sf"/>
</dbReference>
<feature type="transmembrane region" description="Helical" evidence="5">
    <location>
        <begin position="218"/>
        <end position="240"/>
    </location>
</feature>
<dbReference type="Pfam" id="PF07690">
    <property type="entry name" value="MFS_1"/>
    <property type="match status" value="1"/>
</dbReference>
<dbReference type="InterPro" id="IPR020846">
    <property type="entry name" value="MFS_dom"/>
</dbReference>
<feature type="transmembrane region" description="Helical" evidence="5">
    <location>
        <begin position="141"/>
        <end position="161"/>
    </location>
</feature>
<comment type="subcellular location">
    <subcellularLocation>
        <location evidence="1">Membrane</location>
        <topology evidence="1">Multi-pass membrane protein</topology>
    </subcellularLocation>
</comment>
<organism evidence="7 8">
    <name type="scientific">Pedobacter lusitanus</name>
    <dbReference type="NCBI Taxonomy" id="1503925"/>
    <lineage>
        <taxon>Bacteria</taxon>
        <taxon>Pseudomonadati</taxon>
        <taxon>Bacteroidota</taxon>
        <taxon>Sphingobacteriia</taxon>
        <taxon>Sphingobacteriales</taxon>
        <taxon>Sphingobacteriaceae</taxon>
        <taxon>Pedobacter</taxon>
    </lineage>
</organism>
<keyword evidence="8" id="KW-1185">Reference proteome</keyword>
<dbReference type="RefSeq" id="WP_041883432.1">
    <property type="nucleotide sequence ID" value="NZ_CP157278.1"/>
</dbReference>
<evidence type="ECO:0000256" key="3">
    <source>
        <dbReference type="ARBA" id="ARBA00022989"/>
    </source>
</evidence>
<dbReference type="SUPFAM" id="SSF103473">
    <property type="entry name" value="MFS general substrate transporter"/>
    <property type="match status" value="1"/>
</dbReference>
<dbReference type="GO" id="GO:0046943">
    <property type="term" value="F:carboxylic acid transmembrane transporter activity"/>
    <property type="evidence" value="ECO:0007669"/>
    <property type="project" value="TreeGrafter"/>
</dbReference>
<feature type="transmembrane region" description="Helical" evidence="5">
    <location>
        <begin position="12"/>
        <end position="35"/>
    </location>
</feature>
<protein>
    <submittedName>
        <fullName evidence="7">MFS transporter</fullName>
    </submittedName>
</protein>
<dbReference type="EMBL" id="JXRA01000070">
    <property type="protein sequence ID" value="KIO76183.1"/>
    <property type="molecule type" value="Genomic_DNA"/>
</dbReference>
<feature type="transmembrane region" description="Helical" evidence="5">
    <location>
        <begin position="286"/>
        <end position="305"/>
    </location>
</feature>
<dbReference type="Proteomes" id="UP000032049">
    <property type="component" value="Unassembled WGS sequence"/>
</dbReference>